<name>A0A4C1W9K1_EUMVA</name>
<accession>A0A4C1W9K1</accession>
<dbReference type="Proteomes" id="UP000299102">
    <property type="component" value="Unassembled WGS sequence"/>
</dbReference>
<feature type="region of interest" description="Disordered" evidence="1">
    <location>
        <begin position="133"/>
        <end position="154"/>
    </location>
</feature>
<gene>
    <name evidence="2" type="ORF">EVAR_85683_1</name>
</gene>
<dbReference type="AlphaFoldDB" id="A0A4C1W9K1"/>
<evidence type="ECO:0000313" key="3">
    <source>
        <dbReference type="Proteomes" id="UP000299102"/>
    </source>
</evidence>
<dbReference type="EMBL" id="BGZK01000516">
    <property type="protein sequence ID" value="GBP48068.1"/>
    <property type="molecule type" value="Genomic_DNA"/>
</dbReference>
<proteinExistence type="predicted"/>
<evidence type="ECO:0000256" key="1">
    <source>
        <dbReference type="SAM" id="MobiDB-lite"/>
    </source>
</evidence>
<comment type="caution">
    <text evidence="2">The sequence shown here is derived from an EMBL/GenBank/DDBJ whole genome shotgun (WGS) entry which is preliminary data.</text>
</comment>
<keyword evidence="3" id="KW-1185">Reference proteome</keyword>
<sequence>MCLKTIDILNVVKEKINIKRRIDGSSRYHATTLNISNEKLGHHGGKHLFCAGENLDLKLVFLEMVVTNDRQTHKYKSNATRVCFSMEYKELSKWLRNIRKPHIKSPQLRADDLDNNENGRTCHVYSFSKMPFARPTPREEVTPEPVPAPPAPRRFRPRATLLLRARNDSSLERTWNCRSIL</sequence>
<protein>
    <submittedName>
        <fullName evidence="2">Uncharacterized protein</fullName>
    </submittedName>
</protein>
<reference evidence="2 3" key="1">
    <citation type="journal article" date="2019" name="Commun. Biol.">
        <title>The bagworm genome reveals a unique fibroin gene that provides high tensile strength.</title>
        <authorList>
            <person name="Kono N."/>
            <person name="Nakamura H."/>
            <person name="Ohtoshi R."/>
            <person name="Tomita M."/>
            <person name="Numata K."/>
            <person name="Arakawa K."/>
        </authorList>
    </citation>
    <scope>NUCLEOTIDE SEQUENCE [LARGE SCALE GENOMIC DNA]</scope>
</reference>
<organism evidence="2 3">
    <name type="scientific">Eumeta variegata</name>
    <name type="common">Bagworm moth</name>
    <name type="synonym">Eumeta japonica</name>
    <dbReference type="NCBI Taxonomy" id="151549"/>
    <lineage>
        <taxon>Eukaryota</taxon>
        <taxon>Metazoa</taxon>
        <taxon>Ecdysozoa</taxon>
        <taxon>Arthropoda</taxon>
        <taxon>Hexapoda</taxon>
        <taxon>Insecta</taxon>
        <taxon>Pterygota</taxon>
        <taxon>Neoptera</taxon>
        <taxon>Endopterygota</taxon>
        <taxon>Lepidoptera</taxon>
        <taxon>Glossata</taxon>
        <taxon>Ditrysia</taxon>
        <taxon>Tineoidea</taxon>
        <taxon>Psychidae</taxon>
        <taxon>Oiketicinae</taxon>
        <taxon>Eumeta</taxon>
    </lineage>
</organism>
<evidence type="ECO:0000313" key="2">
    <source>
        <dbReference type="EMBL" id="GBP48068.1"/>
    </source>
</evidence>